<dbReference type="AlphaFoldDB" id="A0A6A5UVA4"/>
<organism evidence="2 3">
    <name type="scientific">Bimuria novae-zelandiae CBS 107.79</name>
    <dbReference type="NCBI Taxonomy" id="1447943"/>
    <lineage>
        <taxon>Eukaryota</taxon>
        <taxon>Fungi</taxon>
        <taxon>Dikarya</taxon>
        <taxon>Ascomycota</taxon>
        <taxon>Pezizomycotina</taxon>
        <taxon>Dothideomycetes</taxon>
        <taxon>Pleosporomycetidae</taxon>
        <taxon>Pleosporales</taxon>
        <taxon>Massarineae</taxon>
        <taxon>Didymosphaeriaceae</taxon>
        <taxon>Bimuria</taxon>
    </lineage>
</organism>
<keyword evidence="1" id="KW-0732">Signal</keyword>
<protein>
    <recommendedName>
        <fullName evidence="4">Secreted protein</fullName>
    </recommendedName>
</protein>
<evidence type="ECO:0008006" key="4">
    <source>
        <dbReference type="Google" id="ProtNLM"/>
    </source>
</evidence>
<reference evidence="2" key="1">
    <citation type="journal article" date="2020" name="Stud. Mycol.">
        <title>101 Dothideomycetes genomes: a test case for predicting lifestyles and emergence of pathogens.</title>
        <authorList>
            <person name="Haridas S."/>
            <person name="Albert R."/>
            <person name="Binder M."/>
            <person name="Bloem J."/>
            <person name="Labutti K."/>
            <person name="Salamov A."/>
            <person name="Andreopoulos B."/>
            <person name="Baker S."/>
            <person name="Barry K."/>
            <person name="Bills G."/>
            <person name="Bluhm B."/>
            <person name="Cannon C."/>
            <person name="Castanera R."/>
            <person name="Culley D."/>
            <person name="Daum C."/>
            <person name="Ezra D."/>
            <person name="Gonzalez J."/>
            <person name="Henrissat B."/>
            <person name="Kuo A."/>
            <person name="Liang C."/>
            <person name="Lipzen A."/>
            <person name="Lutzoni F."/>
            <person name="Magnuson J."/>
            <person name="Mondo S."/>
            <person name="Nolan M."/>
            <person name="Ohm R."/>
            <person name="Pangilinan J."/>
            <person name="Park H.-J."/>
            <person name="Ramirez L."/>
            <person name="Alfaro M."/>
            <person name="Sun H."/>
            <person name="Tritt A."/>
            <person name="Yoshinaga Y."/>
            <person name="Zwiers L.-H."/>
            <person name="Turgeon B."/>
            <person name="Goodwin S."/>
            <person name="Spatafora J."/>
            <person name="Crous P."/>
            <person name="Grigoriev I."/>
        </authorList>
    </citation>
    <scope>NUCLEOTIDE SEQUENCE</scope>
    <source>
        <strain evidence="2">CBS 107.79</strain>
    </source>
</reference>
<feature type="chain" id="PRO_5025456694" description="Secreted protein" evidence="1">
    <location>
        <begin position="25"/>
        <end position="98"/>
    </location>
</feature>
<evidence type="ECO:0000313" key="3">
    <source>
        <dbReference type="Proteomes" id="UP000800036"/>
    </source>
</evidence>
<dbReference type="Proteomes" id="UP000800036">
    <property type="component" value="Unassembled WGS sequence"/>
</dbReference>
<evidence type="ECO:0000313" key="2">
    <source>
        <dbReference type="EMBL" id="KAF1968921.1"/>
    </source>
</evidence>
<sequence>MFCIILVLFRHLGYPCVLLKPVYSYITHVPFPPSGPLGLSFLQFPPARSHANALSFTQLMCTLPDIRANNCNNAQSLSYHRGSLLFLETLPVLPAISD</sequence>
<proteinExistence type="predicted"/>
<gene>
    <name evidence="2" type="ORF">BU23DRAFT_255560</name>
</gene>
<keyword evidence="3" id="KW-1185">Reference proteome</keyword>
<dbReference type="EMBL" id="ML976715">
    <property type="protein sequence ID" value="KAF1968921.1"/>
    <property type="molecule type" value="Genomic_DNA"/>
</dbReference>
<accession>A0A6A5UVA4</accession>
<name>A0A6A5UVA4_9PLEO</name>
<evidence type="ECO:0000256" key="1">
    <source>
        <dbReference type="SAM" id="SignalP"/>
    </source>
</evidence>
<feature type="signal peptide" evidence="1">
    <location>
        <begin position="1"/>
        <end position="24"/>
    </location>
</feature>